<dbReference type="OrthoDB" id="424503at2759"/>
<accession>A2EPY4</accession>
<evidence type="ECO:0000313" key="3">
    <source>
        <dbReference type="EMBL" id="EAY05249.1"/>
    </source>
</evidence>
<dbReference type="VEuPathDB" id="TrichDB:TVAGG3_0338150"/>
<keyword evidence="1" id="KW-0677">Repeat</keyword>
<keyword evidence="4" id="KW-1185">Reference proteome</keyword>
<dbReference type="STRING" id="5722.A2EPY4"/>
<name>A2EPY4_TRIV3</name>
<dbReference type="Gene3D" id="1.25.40.20">
    <property type="entry name" value="Ankyrin repeat-containing domain"/>
    <property type="match status" value="1"/>
</dbReference>
<dbReference type="EMBL" id="DS113453">
    <property type="protein sequence ID" value="EAY05249.1"/>
    <property type="molecule type" value="Genomic_DNA"/>
</dbReference>
<reference evidence="3" key="2">
    <citation type="journal article" date="2007" name="Science">
        <title>Draft genome sequence of the sexually transmitted pathogen Trichomonas vaginalis.</title>
        <authorList>
            <person name="Carlton J.M."/>
            <person name="Hirt R.P."/>
            <person name="Silva J.C."/>
            <person name="Delcher A.L."/>
            <person name="Schatz M."/>
            <person name="Zhao Q."/>
            <person name="Wortman J.R."/>
            <person name="Bidwell S.L."/>
            <person name="Alsmark U.C.M."/>
            <person name="Besteiro S."/>
            <person name="Sicheritz-Ponten T."/>
            <person name="Noel C.J."/>
            <person name="Dacks J.B."/>
            <person name="Foster P.G."/>
            <person name="Simillion C."/>
            <person name="Van de Peer Y."/>
            <person name="Miranda-Saavedra D."/>
            <person name="Barton G.J."/>
            <person name="Westrop G.D."/>
            <person name="Mueller S."/>
            <person name="Dessi D."/>
            <person name="Fiori P.L."/>
            <person name="Ren Q."/>
            <person name="Paulsen I."/>
            <person name="Zhang H."/>
            <person name="Bastida-Corcuera F.D."/>
            <person name="Simoes-Barbosa A."/>
            <person name="Brown M.T."/>
            <person name="Hayes R.D."/>
            <person name="Mukherjee M."/>
            <person name="Okumura C.Y."/>
            <person name="Schneider R."/>
            <person name="Smith A.J."/>
            <person name="Vanacova S."/>
            <person name="Villalvazo M."/>
            <person name="Haas B.J."/>
            <person name="Pertea M."/>
            <person name="Feldblyum T.V."/>
            <person name="Utterback T.R."/>
            <person name="Shu C.L."/>
            <person name="Osoegawa K."/>
            <person name="de Jong P.J."/>
            <person name="Hrdy I."/>
            <person name="Horvathova L."/>
            <person name="Zubacova Z."/>
            <person name="Dolezal P."/>
            <person name="Malik S.B."/>
            <person name="Logsdon J.M. Jr."/>
            <person name="Henze K."/>
            <person name="Gupta A."/>
            <person name="Wang C.C."/>
            <person name="Dunne R.L."/>
            <person name="Upcroft J.A."/>
            <person name="Upcroft P."/>
            <person name="White O."/>
            <person name="Salzberg S.L."/>
            <person name="Tang P."/>
            <person name="Chiu C.-H."/>
            <person name="Lee Y.-S."/>
            <person name="Embley T.M."/>
            <person name="Coombs G.H."/>
            <person name="Mottram J.C."/>
            <person name="Tachezy J."/>
            <person name="Fraser-Liggett C.M."/>
            <person name="Johnson P.J."/>
        </authorList>
    </citation>
    <scope>NUCLEOTIDE SEQUENCE [LARGE SCALE GENOMIC DNA]</scope>
    <source>
        <strain evidence="3">G3</strain>
    </source>
</reference>
<gene>
    <name evidence="3" type="ORF">TVAG_019950</name>
</gene>
<reference evidence="3" key="1">
    <citation type="submission" date="2006-10" db="EMBL/GenBank/DDBJ databases">
        <authorList>
            <person name="Amadeo P."/>
            <person name="Zhao Q."/>
            <person name="Wortman J."/>
            <person name="Fraser-Liggett C."/>
            <person name="Carlton J."/>
        </authorList>
    </citation>
    <scope>NUCLEOTIDE SEQUENCE</scope>
    <source>
        <strain evidence="3">G3</strain>
    </source>
</reference>
<protein>
    <submittedName>
        <fullName evidence="3">Uncharacterized protein</fullName>
    </submittedName>
</protein>
<dbReference type="InParanoid" id="A2EPY4"/>
<dbReference type="PANTHER" id="PTHR24198:SF165">
    <property type="entry name" value="ANKYRIN REPEAT-CONTAINING PROTEIN-RELATED"/>
    <property type="match status" value="1"/>
</dbReference>
<evidence type="ECO:0000256" key="2">
    <source>
        <dbReference type="ARBA" id="ARBA00023043"/>
    </source>
</evidence>
<dbReference type="AlphaFoldDB" id="A2EPY4"/>
<dbReference type="InterPro" id="IPR002110">
    <property type="entry name" value="Ankyrin_rpt"/>
</dbReference>
<dbReference type="KEGG" id="tva:4763115"/>
<dbReference type="InterPro" id="IPR036770">
    <property type="entry name" value="Ankyrin_rpt-contain_sf"/>
</dbReference>
<proteinExistence type="predicted"/>
<dbReference type="RefSeq" id="XP_001317472.1">
    <property type="nucleotide sequence ID" value="XM_001317437.1"/>
</dbReference>
<organism evidence="3 4">
    <name type="scientific">Trichomonas vaginalis (strain ATCC PRA-98 / G3)</name>
    <dbReference type="NCBI Taxonomy" id="412133"/>
    <lineage>
        <taxon>Eukaryota</taxon>
        <taxon>Metamonada</taxon>
        <taxon>Parabasalia</taxon>
        <taxon>Trichomonadida</taxon>
        <taxon>Trichomonadidae</taxon>
        <taxon>Trichomonas</taxon>
    </lineage>
</organism>
<dbReference type="SMR" id="A2EPY4"/>
<keyword evidence="2" id="KW-0040">ANK repeat</keyword>
<dbReference type="SMART" id="SM00248">
    <property type="entry name" value="ANK"/>
    <property type="match status" value="3"/>
</dbReference>
<evidence type="ECO:0000256" key="1">
    <source>
        <dbReference type="ARBA" id="ARBA00022737"/>
    </source>
</evidence>
<dbReference type="Proteomes" id="UP000001542">
    <property type="component" value="Unassembled WGS sequence"/>
</dbReference>
<sequence length="325" mass="37728">MDSKQFTLLFNSGFRLPKGCKLKNYIIEDALTDNRFTNCKFIDFIEDFESLDAQHIIYKLIRNYNEKDDQNKELNRIIFERIRQAGKIKNGLFPCEFLCRRTFLSSSELFSYPYFKESFDVMDDNAKFQIFYNQFDFSTRCLDKYEHMLESGFDFSFLKCGDNLRGFLNYSNLYSVAEYKKFTEFFIRVGFNINQKDSNGETLLFHTENPNAIQALLEFGIDPNIQNDEGECILNSYYSLKKLYLVKLLLDYGADPNKKSKEGMTPLATAIMSNLPNIAIYLIQHGAKISEFPGGSESCLQHAKNLVTPNLNVKKELIDLISLNL</sequence>
<dbReference type="Pfam" id="PF12796">
    <property type="entry name" value="Ank_2"/>
    <property type="match status" value="1"/>
</dbReference>
<evidence type="ECO:0000313" key="4">
    <source>
        <dbReference type="Proteomes" id="UP000001542"/>
    </source>
</evidence>
<dbReference type="PANTHER" id="PTHR24198">
    <property type="entry name" value="ANKYRIN REPEAT AND PROTEIN KINASE DOMAIN-CONTAINING PROTEIN"/>
    <property type="match status" value="1"/>
</dbReference>
<dbReference type="SUPFAM" id="SSF48403">
    <property type="entry name" value="Ankyrin repeat"/>
    <property type="match status" value="1"/>
</dbReference>
<dbReference type="VEuPathDB" id="TrichDB:TVAG_019950"/>